<keyword evidence="6" id="KW-0732">Signal</keyword>
<dbReference type="EMBL" id="JAMSHJ010000007">
    <property type="protein sequence ID" value="KAI5382429.1"/>
    <property type="molecule type" value="Genomic_DNA"/>
</dbReference>
<feature type="binding site" evidence="11">
    <location>
        <position position="55"/>
    </location>
    <ligand>
        <name>Fe cation</name>
        <dbReference type="ChEBI" id="CHEBI:24875"/>
        <label>1</label>
    </ligand>
</feature>
<keyword evidence="12" id="KW-0812">Transmembrane</keyword>
<comment type="catalytic activity">
    <reaction evidence="1 10">
        <text>a phosphate monoester + H2O = an alcohol + phosphate</text>
        <dbReference type="Rhea" id="RHEA:15017"/>
        <dbReference type="ChEBI" id="CHEBI:15377"/>
        <dbReference type="ChEBI" id="CHEBI:30879"/>
        <dbReference type="ChEBI" id="CHEBI:43474"/>
        <dbReference type="ChEBI" id="CHEBI:67140"/>
        <dbReference type="EC" id="3.1.3.2"/>
    </reaction>
</comment>
<evidence type="ECO:0000256" key="4">
    <source>
        <dbReference type="ARBA" id="ARBA00022525"/>
    </source>
</evidence>
<gene>
    <name evidence="14" type="ORF">KIW84_070016</name>
</gene>
<feature type="binding site" evidence="11">
    <location>
        <position position="88"/>
    </location>
    <ligand>
        <name>Fe cation</name>
        <dbReference type="ChEBI" id="CHEBI:24875"/>
        <label>2</label>
    </ligand>
</feature>
<feature type="binding site" evidence="11">
    <location>
        <position position="255"/>
    </location>
    <ligand>
        <name>Fe cation</name>
        <dbReference type="ChEBI" id="CHEBI:24875"/>
        <label>1</label>
    </ligand>
</feature>
<keyword evidence="10 11" id="KW-0408">Iron</keyword>
<dbReference type="Proteomes" id="UP001058974">
    <property type="component" value="Chromosome 7"/>
</dbReference>
<accession>A0A9D4VGC9</accession>
<evidence type="ECO:0000256" key="6">
    <source>
        <dbReference type="ARBA" id="ARBA00022729"/>
    </source>
</evidence>
<dbReference type="InterPro" id="IPR004843">
    <property type="entry name" value="Calcineurin-like_PHP"/>
</dbReference>
<comment type="caution">
    <text evidence="14">The sequence shown here is derived from an EMBL/GenBank/DDBJ whole genome shotgun (WGS) entry which is preliminary data.</text>
</comment>
<evidence type="ECO:0000256" key="11">
    <source>
        <dbReference type="PIRSR" id="PIRSR000898-1"/>
    </source>
</evidence>
<name>A0A9D4VGC9_PEA</name>
<keyword evidence="12" id="KW-1133">Transmembrane helix</keyword>
<keyword evidence="8" id="KW-0862">Zinc</keyword>
<evidence type="ECO:0000256" key="10">
    <source>
        <dbReference type="PIRNR" id="PIRNR000898"/>
    </source>
</evidence>
<feature type="domain" description="Calcineurin-like phosphoesterase" evidence="13">
    <location>
        <begin position="49"/>
        <end position="256"/>
    </location>
</feature>
<dbReference type="InterPro" id="IPR024927">
    <property type="entry name" value="Acid_PPase"/>
</dbReference>
<comment type="subcellular location">
    <subcellularLocation>
        <location evidence="2">Secreted</location>
    </subcellularLocation>
</comment>
<dbReference type="Gene3D" id="3.60.21.10">
    <property type="match status" value="1"/>
</dbReference>
<dbReference type="PIRSF" id="PIRSF000898">
    <property type="entry name" value="Acid_Ptase_5"/>
    <property type="match status" value="1"/>
</dbReference>
<keyword evidence="9" id="KW-0325">Glycoprotein</keyword>
<evidence type="ECO:0000256" key="3">
    <source>
        <dbReference type="ARBA" id="ARBA00008723"/>
    </source>
</evidence>
<dbReference type="AlphaFoldDB" id="A0A9D4VGC9"/>
<reference evidence="14 15" key="1">
    <citation type="journal article" date="2022" name="Nat. Genet.">
        <title>Improved pea reference genome and pan-genome highlight genomic features and evolutionary characteristics.</title>
        <authorList>
            <person name="Yang T."/>
            <person name="Liu R."/>
            <person name="Luo Y."/>
            <person name="Hu S."/>
            <person name="Wang D."/>
            <person name="Wang C."/>
            <person name="Pandey M.K."/>
            <person name="Ge S."/>
            <person name="Xu Q."/>
            <person name="Li N."/>
            <person name="Li G."/>
            <person name="Huang Y."/>
            <person name="Saxena R.K."/>
            <person name="Ji Y."/>
            <person name="Li M."/>
            <person name="Yan X."/>
            <person name="He Y."/>
            <person name="Liu Y."/>
            <person name="Wang X."/>
            <person name="Xiang C."/>
            <person name="Varshney R.K."/>
            <person name="Ding H."/>
            <person name="Gao S."/>
            <person name="Zong X."/>
        </authorList>
    </citation>
    <scope>NUCLEOTIDE SEQUENCE [LARGE SCALE GENOMIC DNA]</scope>
    <source>
        <strain evidence="14 15">cv. Zhongwan 6</strain>
    </source>
</reference>
<dbReference type="Pfam" id="PF00149">
    <property type="entry name" value="Metallophos"/>
    <property type="match status" value="1"/>
</dbReference>
<comment type="similarity">
    <text evidence="3">Belongs to the metallophosphoesterase superfamily. Purple acid phosphatase family.</text>
</comment>
<feature type="binding site" evidence="11">
    <location>
        <position position="253"/>
    </location>
    <ligand>
        <name>Fe cation</name>
        <dbReference type="ChEBI" id="CHEBI:24875"/>
        <label>2</label>
    </ligand>
</feature>
<dbReference type="GO" id="GO:0003993">
    <property type="term" value="F:acid phosphatase activity"/>
    <property type="evidence" value="ECO:0007669"/>
    <property type="project" value="UniProtKB-UniRule"/>
</dbReference>
<dbReference type="InterPro" id="IPR051558">
    <property type="entry name" value="Metallophosphoesterase_PAP"/>
</dbReference>
<feature type="binding site" evidence="11">
    <location>
        <position position="91"/>
    </location>
    <ligand>
        <name>Fe cation</name>
        <dbReference type="ChEBI" id="CHEBI:24875"/>
        <label>1</label>
    </ligand>
</feature>
<dbReference type="SUPFAM" id="SSF56300">
    <property type="entry name" value="Metallo-dependent phosphatases"/>
    <property type="match status" value="1"/>
</dbReference>
<feature type="binding site" evidence="11">
    <location>
        <position position="218"/>
    </location>
    <ligand>
        <name>Fe cation</name>
        <dbReference type="ChEBI" id="CHEBI:24875"/>
        <label>2</label>
    </ligand>
</feature>
<dbReference type="FunFam" id="3.60.21.10:FF:000027">
    <property type="entry name" value="Purple acid phosphatase"/>
    <property type="match status" value="1"/>
</dbReference>
<evidence type="ECO:0000256" key="2">
    <source>
        <dbReference type="ARBA" id="ARBA00004613"/>
    </source>
</evidence>
<dbReference type="GO" id="GO:0005576">
    <property type="term" value="C:extracellular region"/>
    <property type="evidence" value="ECO:0007669"/>
    <property type="project" value="UniProtKB-SubCell"/>
</dbReference>
<proteinExistence type="inferred from homology"/>
<dbReference type="PANTHER" id="PTHR10161">
    <property type="entry name" value="TARTRATE-RESISTANT ACID PHOSPHATASE TYPE 5"/>
    <property type="match status" value="1"/>
</dbReference>
<organism evidence="14 15">
    <name type="scientific">Pisum sativum</name>
    <name type="common">Garden pea</name>
    <name type="synonym">Lathyrus oleraceus</name>
    <dbReference type="NCBI Taxonomy" id="3888"/>
    <lineage>
        <taxon>Eukaryota</taxon>
        <taxon>Viridiplantae</taxon>
        <taxon>Streptophyta</taxon>
        <taxon>Embryophyta</taxon>
        <taxon>Tracheophyta</taxon>
        <taxon>Spermatophyta</taxon>
        <taxon>Magnoliopsida</taxon>
        <taxon>eudicotyledons</taxon>
        <taxon>Gunneridae</taxon>
        <taxon>Pentapetalae</taxon>
        <taxon>rosids</taxon>
        <taxon>fabids</taxon>
        <taxon>Fabales</taxon>
        <taxon>Fabaceae</taxon>
        <taxon>Papilionoideae</taxon>
        <taxon>50 kb inversion clade</taxon>
        <taxon>NPAAA clade</taxon>
        <taxon>Hologalegina</taxon>
        <taxon>IRL clade</taxon>
        <taxon>Fabeae</taxon>
        <taxon>Lathyrus</taxon>
    </lineage>
</organism>
<dbReference type="PANTHER" id="PTHR10161:SF36">
    <property type="entry name" value="PURPLE ACID PHOSPHATASE 3"/>
    <property type="match status" value="1"/>
</dbReference>
<keyword evidence="15" id="KW-1185">Reference proteome</keyword>
<dbReference type="GO" id="GO:0046872">
    <property type="term" value="F:metal ion binding"/>
    <property type="evidence" value="ECO:0007669"/>
    <property type="project" value="UniProtKB-KW"/>
</dbReference>
<protein>
    <recommendedName>
        <fullName evidence="10">Purple acid phosphatase</fullName>
        <ecNumber evidence="10">3.1.3.2</ecNumber>
    </recommendedName>
</protein>
<evidence type="ECO:0000256" key="7">
    <source>
        <dbReference type="ARBA" id="ARBA00022801"/>
    </source>
</evidence>
<keyword evidence="7 10" id="KW-0378">Hydrolase</keyword>
<keyword evidence="4" id="KW-0964">Secreted</keyword>
<dbReference type="Gramene" id="Psat07G0001600-T2">
    <property type="protein sequence ID" value="KAI5382429.1"/>
    <property type="gene ID" value="KIW84_070016"/>
</dbReference>
<feature type="transmembrane region" description="Helical" evidence="12">
    <location>
        <begin position="13"/>
        <end position="34"/>
    </location>
</feature>
<evidence type="ECO:0000313" key="14">
    <source>
        <dbReference type="EMBL" id="KAI5382429.1"/>
    </source>
</evidence>
<feature type="binding site" evidence="11">
    <location>
        <position position="88"/>
    </location>
    <ligand>
        <name>Fe cation</name>
        <dbReference type="ChEBI" id="CHEBI:24875"/>
        <label>1</label>
    </ligand>
</feature>
<feature type="binding site" evidence="11">
    <location>
        <position position="124"/>
    </location>
    <ligand>
        <name>Fe cation</name>
        <dbReference type="ChEBI" id="CHEBI:24875"/>
        <label>2</label>
    </ligand>
</feature>
<evidence type="ECO:0000313" key="15">
    <source>
        <dbReference type="Proteomes" id="UP001058974"/>
    </source>
</evidence>
<evidence type="ECO:0000256" key="5">
    <source>
        <dbReference type="ARBA" id="ARBA00022723"/>
    </source>
</evidence>
<evidence type="ECO:0000256" key="9">
    <source>
        <dbReference type="ARBA" id="ARBA00023180"/>
    </source>
</evidence>
<keyword evidence="12" id="KW-0472">Membrane</keyword>
<evidence type="ECO:0000256" key="8">
    <source>
        <dbReference type="ARBA" id="ARBA00022833"/>
    </source>
</evidence>
<evidence type="ECO:0000256" key="1">
    <source>
        <dbReference type="ARBA" id="ARBA00000032"/>
    </source>
</evidence>
<dbReference type="EC" id="3.1.3.2" evidence="10"/>
<keyword evidence="5 11" id="KW-0479">Metal-binding</keyword>
<dbReference type="CDD" id="cd07378">
    <property type="entry name" value="MPP_ACP5"/>
    <property type="match status" value="1"/>
</dbReference>
<evidence type="ECO:0000259" key="13">
    <source>
        <dbReference type="Pfam" id="PF00149"/>
    </source>
</evidence>
<sequence length="335" mass="37751">MGGLGGTTSLSPVWLWIPAFIAVIVAVSVASAELQRFDHPSVKADVSLSFLVIGDWGRKGTYNQSQVSFQMGRVADKLNIDFVVSTGDNFYDDGLTGINDPAFQYSFSDIYTANSLQKQWYNGNHDYRGDVEAQLNPILQNIDHRWFCQRSFIVHTEIAEFFFVDTTPFVDKYFLKPKDHKYDWRGVLPRKKYLSNLLKDLETALRDSTAKWKIVVGHHPVRSIGHHGDTKELLTHLLPILEANNVDMYMNGHDHCLEHISSTSSQIQFLTSGGGSKAWKGDVDKSGGYGVKFYYDGQGFMSVELDQMNAKVVYYDVFGNVLHVVNLSKGVKYAI</sequence>
<dbReference type="InterPro" id="IPR029052">
    <property type="entry name" value="Metallo-depent_PP-like"/>
</dbReference>
<evidence type="ECO:0000256" key="12">
    <source>
        <dbReference type="SAM" id="Phobius"/>
    </source>
</evidence>
<comment type="cofactor">
    <cofactor evidence="11">
        <name>Fe cation</name>
        <dbReference type="ChEBI" id="CHEBI:24875"/>
    </cofactor>
    <text evidence="11">Binds 2 iron ions per subunit.</text>
</comment>